<keyword evidence="1" id="KW-0223">Dioxygenase</keyword>
<reference evidence="1 2" key="1">
    <citation type="submission" date="2020-08" db="EMBL/GenBank/DDBJ databases">
        <title>Genomic Encyclopedia of Type Strains, Phase IV (KMG-IV): sequencing the most valuable type-strain genomes for metagenomic binning, comparative biology and taxonomic classification.</title>
        <authorList>
            <person name="Goeker M."/>
        </authorList>
    </citation>
    <scope>NUCLEOTIDE SEQUENCE [LARGE SCALE GENOMIC DNA]</scope>
    <source>
        <strain evidence="1 2">DSM 19371</strain>
    </source>
</reference>
<protein>
    <submittedName>
        <fullName evidence="1">Extradiol dioxygenase family protein</fullName>
    </submittedName>
</protein>
<dbReference type="Proteomes" id="UP000590524">
    <property type="component" value="Unassembled WGS sequence"/>
</dbReference>
<proteinExistence type="predicted"/>
<keyword evidence="2" id="KW-1185">Reference proteome</keyword>
<dbReference type="InterPro" id="IPR029068">
    <property type="entry name" value="Glyas_Bleomycin-R_OHBP_Dase"/>
</dbReference>
<dbReference type="GO" id="GO:0051213">
    <property type="term" value="F:dioxygenase activity"/>
    <property type="evidence" value="ECO:0007669"/>
    <property type="project" value="UniProtKB-KW"/>
</dbReference>
<evidence type="ECO:0000313" key="2">
    <source>
        <dbReference type="Proteomes" id="UP000590524"/>
    </source>
</evidence>
<dbReference type="RefSeq" id="WP_188083463.1">
    <property type="nucleotide sequence ID" value="NZ_JACIEU010000016.1"/>
</dbReference>
<dbReference type="EMBL" id="JACIEU010000016">
    <property type="protein sequence ID" value="MBB4149984.1"/>
    <property type="molecule type" value="Genomic_DNA"/>
</dbReference>
<comment type="caution">
    <text evidence="1">The sequence shown here is derived from an EMBL/GenBank/DDBJ whole genome shotgun (WGS) entry which is preliminary data.</text>
</comment>
<organism evidence="1 2">
    <name type="scientific">Sphingobium scionense</name>
    <dbReference type="NCBI Taxonomy" id="1404341"/>
    <lineage>
        <taxon>Bacteria</taxon>
        <taxon>Pseudomonadati</taxon>
        <taxon>Pseudomonadota</taxon>
        <taxon>Alphaproteobacteria</taxon>
        <taxon>Sphingomonadales</taxon>
        <taxon>Sphingomonadaceae</taxon>
        <taxon>Sphingobium</taxon>
    </lineage>
</organism>
<evidence type="ECO:0000313" key="1">
    <source>
        <dbReference type="EMBL" id="MBB4149984.1"/>
    </source>
</evidence>
<dbReference type="AlphaFoldDB" id="A0A7W6PX75"/>
<name>A0A7W6PX75_9SPHN</name>
<dbReference type="SUPFAM" id="SSF54593">
    <property type="entry name" value="Glyoxalase/Bleomycin resistance protein/Dihydroxybiphenyl dioxygenase"/>
    <property type="match status" value="1"/>
</dbReference>
<accession>A0A7W6PX75</accession>
<keyword evidence="1" id="KW-0560">Oxidoreductase</keyword>
<gene>
    <name evidence="1" type="ORF">GGQ90_003783</name>
</gene>
<sequence>MLLRRPSPLVDPASGVLRAEHFQIAYATNDIDRAQAILADRYGIGAFRRLEGPLAAGGQIRVELAWVGPVMYELLTASGPGSAIYMDRLAPGDAFQMRHHHLGYLIHDDAQWQALLARAEADGLPVPHVSHNIGFMHSCFVDAPELGHYLEYIFPTQAGIDFFAAVPAT</sequence>
<dbReference type="Gene3D" id="3.10.180.10">
    <property type="entry name" value="2,3-Dihydroxybiphenyl 1,2-Dioxygenase, domain 1"/>
    <property type="match status" value="1"/>
</dbReference>